<dbReference type="STRING" id="520822.A0A151I1R8"/>
<sequence>MSCKIELIKNVLEKVANSKGFGRCMKNVKLLSAGDGKCKAQFTVAEEHLNVGGFLHGGFTTTVIDCVSTYALMTHKTDPPPGVSVDLHVTFLKAAFPSETVTIDAKTIRIGKNLVFLAVELTKNDGKDIVARGQHTKYLGLSFTK</sequence>
<dbReference type="InterPro" id="IPR029069">
    <property type="entry name" value="HotDog_dom_sf"/>
</dbReference>
<dbReference type="InterPro" id="IPR006683">
    <property type="entry name" value="Thioestr_dom"/>
</dbReference>
<dbReference type="OrthoDB" id="46529at2759"/>
<gene>
    <name evidence="4" type="ORF">ALC53_10044</name>
</gene>
<dbReference type="EMBL" id="KQ976599">
    <property type="protein sequence ID" value="KYM79498.1"/>
    <property type="molecule type" value="Genomic_DNA"/>
</dbReference>
<organism evidence="4 5">
    <name type="scientific">Atta colombica</name>
    <dbReference type="NCBI Taxonomy" id="520822"/>
    <lineage>
        <taxon>Eukaryota</taxon>
        <taxon>Metazoa</taxon>
        <taxon>Ecdysozoa</taxon>
        <taxon>Arthropoda</taxon>
        <taxon>Hexapoda</taxon>
        <taxon>Insecta</taxon>
        <taxon>Pterygota</taxon>
        <taxon>Neoptera</taxon>
        <taxon>Endopterygota</taxon>
        <taxon>Hymenoptera</taxon>
        <taxon>Apocrita</taxon>
        <taxon>Aculeata</taxon>
        <taxon>Formicoidea</taxon>
        <taxon>Formicidae</taxon>
        <taxon>Myrmicinae</taxon>
        <taxon>Atta</taxon>
    </lineage>
</organism>
<dbReference type="NCBIfam" id="TIGR00369">
    <property type="entry name" value="unchar_dom_1"/>
    <property type="match status" value="1"/>
</dbReference>
<protein>
    <submittedName>
        <fullName evidence="4">Acyl-coenzyme A thioesterase 13</fullName>
    </submittedName>
</protein>
<dbReference type="SUPFAM" id="SSF54637">
    <property type="entry name" value="Thioesterase/thiol ester dehydrase-isomerase"/>
    <property type="match status" value="1"/>
</dbReference>
<evidence type="ECO:0000313" key="4">
    <source>
        <dbReference type="EMBL" id="KYM79498.1"/>
    </source>
</evidence>
<dbReference type="Pfam" id="PF03061">
    <property type="entry name" value="4HBT"/>
    <property type="match status" value="1"/>
</dbReference>
<keyword evidence="5" id="KW-1185">Reference proteome</keyword>
<dbReference type="PANTHER" id="PTHR21660">
    <property type="entry name" value="THIOESTERASE SUPERFAMILY MEMBER-RELATED"/>
    <property type="match status" value="1"/>
</dbReference>
<dbReference type="InterPro" id="IPR039298">
    <property type="entry name" value="ACOT13"/>
</dbReference>
<evidence type="ECO:0000256" key="1">
    <source>
        <dbReference type="ARBA" id="ARBA00008324"/>
    </source>
</evidence>
<keyword evidence="2" id="KW-0378">Hydrolase</keyword>
<evidence type="ECO:0000313" key="5">
    <source>
        <dbReference type="Proteomes" id="UP000078540"/>
    </source>
</evidence>
<dbReference type="GO" id="GO:0047617">
    <property type="term" value="F:fatty acyl-CoA hydrolase activity"/>
    <property type="evidence" value="ECO:0007669"/>
    <property type="project" value="InterPro"/>
</dbReference>
<dbReference type="Gene3D" id="3.10.129.10">
    <property type="entry name" value="Hotdog Thioesterase"/>
    <property type="match status" value="1"/>
</dbReference>
<reference evidence="4 5" key="1">
    <citation type="submission" date="2015-09" db="EMBL/GenBank/DDBJ databases">
        <title>Atta colombica WGS genome.</title>
        <authorList>
            <person name="Nygaard S."/>
            <person name="Hu H."/>
            <person name="Boomsma J."/>
            <person name="Zhang G."/>
        </authorList>
    </citation>
    <scope>NUCLEOTIDE SEQUENCE [LARGE SCALE GENOMIC DNA]</scope>
    <source>
        <strain evidence="4">Treedump-2</strain>
        <tissue evidence="4">Whole body</tissue>
    </source>
</reference>
<dbReference type="KEGG" id="acoc:108690091"/>
<accession>A0A151I1R8</accession>
<dbReference type="Proteomes" id="UP000078540">
    <property type="component" value="Unassembled WGS sequence"/>
</dbReference>
<evidence type="ECO:0000256" key="2">
    <source>
        <dbReference type="ARBA" id="ARBA00022801"/>
    </source>
</evidence>
<comment type="similarity">
    <text evidence="1">Belongs to the thioesterase PaaI family.</text>
</comment>
<dbReference type="InterPro" id="IPR003736">
    <property type="entry name" value="PAAI_dom"/>
</dbReference>
<dbReference type="PANTHER" id="PTHR21660:SF1">
    <property type="entry name" value="ACYL-COENZYME A THIOESTERASE 13"/>
    <property type="match status" value="1"/>
</dbReference>
<name>A0A151I1R8_9HYME</name>
<evidence type="ECO:0000259" key="3">
    <source>
        <dbReference type="Pfam" id="PF03061"/>
    </source>
</evidence>
<dbReference type="FunFam" id="3.10.129.10:FF:000033">
    <property type="entry name" value="acyl-coenzyme A thioesterase 13"/>
    <property type="match status" value="1"/>
</dbReference>
<dbReference type="AlphaFoldDB" id="A0A151I1R8"/>
<feature type="domain" description="Thioesterase" evidence="3">
    <location>
        <begin position="52"/>
        <end position="128"/>
    </location>
</feature>
<dbReference type="CDD" id="cd03443">
    <property type="entry name" value="PaaI_thioesterase"/>
    <property type="match status" value="1"/>
</dbReference>
<proteinExistence type="inferred from homology"/>